<dbReference type="PhylomeDB" id="G4VDQ1"/>
<proteinExistence type="predicted"/>
<evidence type="ECO:0000256" key="1">
    <source>
        <dbReference type="SAM" id="SignalP"/>
    </source>
</evidence>
<dbReference type="AlphaFoldDB" id="G4VDQ1"/>
<evidence type="ECO:0000313" key="3">
    <source>
        <dbReference type="WBParaSite" id="Smp_088700.1"/>
    </source>
</evidence>
<feature type="signal peptide" evidence="1">
    <location>
        <begin position="1"/>
        <end position="21"/>
    </location>
</feature>
<dbReference type="RefSeq" id="XP_018649612.1">
    <property type="nucleotide sequence ID" value="XM_018795284.1"/>
</dbReference>
<keyword evidence="1" id="KW-0732">Signal</keyword>
<accession>G4VDQ1</accession>
<dbReference type="Proteomes" id="UP000008854">
    <property type="component" value="Unassembled WGS sequence"/>
</dbReference>
<dbReference type="InParanoid" id="G4VDQ1"/>
<dbReference type="KEGG" id="smm:Smp_088700"/>
<reference evidence="3" key="2">
    <citation type="submission" date="2018-12" db="UniProtKB">
        <authorList>
            <consortium name="WormBaseParasite"/>
        </authorList>
    </citation>
    <scope>IDENTIFICATION</scope>
    <source>
        <strain evidence="3">Puerto Rican</strain>
    </source>
</reference>
<protein>
    <submittedName>
        <fullName evidence="3">Secreted protein</fullName>
    </submittedName>
</protein>
<reference evidence="2" key="1">
    <citation type="journal article" date="2012" name="PLoS Negl. Trop. Dis.">
        <title>A systematically improved high quality genome and transcriptome of the human blood fluke Schistosoma mansoni.</title>
        <authorList>
            <person name="Protasio A.V."/>
            <person name="Tsai I.J."/>
            <person name="Babbage A."/>
            <person name="Nichol S."/>
            <person name="Hunt M."/>
            <person name="Aslett M.A."/>
            <person name="De Silva N."/>
            <person name="Velarde G.S."/>
            <person name="Anderson T.J."/>
            <person name="Clark R.C."/>
            <person name="Davidson C."/>
            <person name="Dillon G.P."/>
            <person name="Holroyd N.E."/>
            <person name="LoVerde P.T."/>
            <person name="Lloyd C."/>
            <person name="McQuillan J."/>
            <person name="Oliveira G."/>
            <person name="Otto T.D."/>
            <person name="Parker-Manuel S.J."/>
            <person name="Quail M.A."/>
            <person name="Wilson R.A."/>
            <person name="Zerlotini A."/>
            <person name="Dunne D.W."/>
            <person name="Berriman M."/>
        </authorList>
    </citation>
    <scope>NUCLEOTIDE SEQUENCE [LARGE SCALE GENOMIC DNA]</scope>
    <source>
        <strain evidence="2">Puerto Rican</strain>
    </source>
</reference>
<dbReference type="CTD" id="8352851"/>
<dbReference type="HOGENOM" id="CLU_1549553_0_0_1"/>
<dbReference type="OrthoDB" id="426386at2759"/>
<keyword evidence="2" id="KW-1185">Reference proteome</keyword>
<dbReference type="STRING" id="6183.G4VDQ1"/>
<dbReference type="GeneID" id="8352851"/>
<name>G4VDQ1_SCHMA</name>
<dbReference type="WBParaSite" id="Smp_088700.1">
    <property type="protein sequence ID" value="Smp_088700.1"/>
    <property type="gene ID" value="Smp_088700"/>
</dbReference>
<feature type="chain" id="PRO_5030171978" evidence="1">
    <location>
        <begin position="22"/>
        <end position="173"/>
    </location>
</feature>
<evidence type="ECO:0000313" key="2">
    <source>
        <dbReference type="Proteomes" id="UP000008854"/>
    </source>
</evidence>
<organism evidence="2 3">
    <name type="scientific">Schistosoma mansoni</name>
    <name type="common">Blood fluke</name>
    <dbReference type="NCBI Taxonomy" id="6183"/>
    <lineage>
        <taxon>Eukaryota</taxon>
        <taxon>Metazoa</taxon>
        <taxon>Spiralia</taxon>
        <taxon>Lophotrochozoa</taxon>
        <taxon>Platyhelminthes</taxon>
        <taxon>Trematoda</taxon>
        <taxon>Digenea</taxon>
        <taxon>Strigeidida</taxon>
        <taxon>Schistosomatoidea</taxon>
        <taxon>Schistosomatidae</taxon>
        <taxon>Schistosoma</taxon>
    </lineage>
</organism>
<sequence>MNTNILLATTFTILSLHTSIAAHMNTNLTTSLTISLGLTAFDAIRQQVVKFINQPDRPTGPVLFNFTEIQNKLCKWIELSDTVGVEGRSDAVLVRHVAYISRGRQQIKLPFHTFKANFQATQSSNSLSPFFKQVTRLRIQAYDYHNALEKKFRPGSIEIHYIIPLKLKPTGNY</sequence>